<evidence type="ECO:0000256" key="1">
    <source>
        <dbReference type="SAM" id="SignalP"/>
    </source>
</evidence>
<dbReference type="HOGENOM" id="CLU_159962_0_0_5"/>
<accession>F1Z9U2</accession>
<evidence type="ECO:0000313" key="3">
    <source>
        <dbReference type="Proteomes" id="UP000004728"/>
    </source>
</evidence>
<dbReference type="eggNOG" id="ENOG5031C3I">
    <property type="taxonomic scope" value="Bacteria"/>
</dbReference>
<dbReference type="InParanoid" id="F1Z9U2"/>
<evidence type="ECO:0008006" key="4">
    <source>
        <dbReference type="Google" id="ProtNLM"/>
    </source>
</evidence>
<protein>
    <recommendedName>
        <fullName evidence="4">Elongation factor P</fullName>
    </recommendedName>
</protein>
<dbReference type="OrthoDB" id="7509105at2"/>
<feature type="signal peptide" evidence="1">
    <location>
        <begin position="1"/>
        <end position="30"/>
    </location>
</feature>
<reference evidence="2 3" key="1">
    <citation type="journal article" date="2012" name="J. Bacteriol.">
        <title>Draft Genome Sequence of Novosphingobium nitrogenifigens Y88T.</title>
        <authorList>
            <person name="Strabala T.J."/>
            <person name="Macdonald L."/>
            <person name="Liu V."/>
            <person name="Smit A.M."/>
        </authorList>
    </citation>
    <scope>NUCLEOTIDE SEQUENCE [LARGE SCALE GENOMIC DNA]</scope>
    <source>
        <strain evidence="2 3">DSM 19370</strain>
    </source>
</reference>
<sequence length="142" mass="14818">MKSIRSKAGLALSPALCALVLLATPGTATAAPGGSLRVLLRGPWICEVPGDASTPPKTLPKDSFHAQADSSYRLPDGSTGTYLLLGNHLVMTTGPFRGRTYETSGQGMIYPLDANGTRTGVRCIRHSNITTDDNFGVGSDGN</sequence>
<keyword evidence="3" id="KW-1185">Reference proteome</keyword>
<dbReference type="AlphaFoldDB" id="F1Z9U2"/>
<dbReference type="STRING" id="983920.Y88_0706"/>
<comment type="caution">
    <text evidence="2">The sequence shown here is derived from an EMBL/GenBank/DDBJ whole genome shotgun (WGS) entry which is preliminary data.</text>
</comment>
<dbReference type="EMBL" id="AEWJ01000041">
    <property type="protein sequence ID" value="EGD58649.1"/>
    <property type="molecule type" value="Genomic_DNA"/>
</dbReference>
<organism evidence="2 3">
    <name type="scientific">Novosphingobium nitrogenifigens DSM 19370</name>
    <dbReference type="NCBI Taxonomy" id="983920"/>
    <lineage>
        <taxon>Bacteria</taxon>
        <taxon>Pseudomonadati</taxon>
        <taxon>Pseudomonadota</taxon>
        <taxon>Alphaproteobacteria</taxon>
        <taxon>Sphingomonadales</taxon>
        <taxon>Sphingomonadaceae</taxon>
        <taxon>Novosphingobium</taxon>
    </lineage>
</organism>
<name>F1Z9U2_9SPHN</name>
<proteinExistence type="predicted"/>
<evidence type="ECO:0000313" key="2">
    <source>
        <dbReference type="EMBL" id="EGD58649.1"/>
    </source>
</evidence>
<keyword evidence="1" id="KW-0732">Signal</keyword>
<gene>
    <name evidence="2" type="ORF">Y88_0706</name>
</gene>
<dbReference type="Proteomes" id="UP000004728">
    <property type="component" value="Unassembled WGS sequence"/>
</dbReference>
<dbReference type="RefSeq" id="WP_008066450.1">
    <property type="nucleotide sequence ID" value="NZ_AQWK01000002.1"/>
</dbReference>
<feature type="chain" id="PRO_5003277654" description="Elongation factor P" evidence="1">
    <location>
        <begin position="31"/>
        <end position="142"/>
    </location>
</feature>